<dbReference type="Pfam" id="PF12146">
    <property type="entry name" value="Hydrolase_4"/>
    <property type="match status" value="1"/>
</dbReference>
<dbReference type="PANTHER" id="PTHR22946">
    <property type="entry name" value="DIENELACTONE HYDROLASE DOMAIN-CONTAINING PROTEIN-RELATED"/>
    <property type="match status" value="1"/>
</dbReference>
<evidence type="ECO:0000256" key="1">
    <source>
        <dbReference type="SAM" id="SignalP"/>
    </source>
</evidence>
<feature type="domain" description="Serine aminopeptidase S33" evidence="2">
    <location>
        <begin position="88"/>
        <end position="187"/>
    </location>
</feature>
<feature type="signal peptide" evidence="1">
    <location>
        <begin position="1"/>
        <end position="26"/>
    </location>
</feature>
<reference evidence="3 4" key="1">
    <citation type="submission" date="2020-08" db="EMBL/GenBank/DDBJ databases">
        <title>Genomic Encyclopedia of Type Strains, Phase IV (KMG-IV): sequencing the most valuable type-strain genomes for metagenomic binning, comparative biology and taxonomic classification.</title>
        <authorList>
            <person name="Goeker M."/>
        </authorList>
    </citation>
    <scope>NUCLEOTIDE SEQUENCE [LARGE SCALE GENOMIC DNA]</scope>
    <source>
        <strain evidence="3 4">DSM 101015</strain>
    </source>
</reference>
<evidence type="ECO:0000313" key="3">
    <source>
        <dbReference type="EMBL" id="MBB4173543.1"/>
    </source>
</evidence>
<protein>
    <submittedName>
        <fullName evidence="3">Putative dienelactone hydrolase</fullName>
    </submittedName>
</protein>
<dbReference type="Gene3D" id="3.40.50.1820">
    <property type="entry name" value="alpha/beta hydrolase"/>
    <property type="match status" value="1"/>
</dbReference>
<organism evidence="3 4">
    <name type="scientific">Sulfitobacter noctilucicola</name>
    <dbReference type="NCBI Taxonomy" id="1342301"/>
    <lineage>
        <taxon>Bacteria</taxon>
        <taxon>Pseudomonadati</taxon>
        <taxon>Pseudomonadota</taxon>
        <taxon>Alphaproteobacteria</taxon>
        <taxon>Rhodobacterales</taxon>
        <taxon>Roseobacteraceae</taxon>
        <taxon>Sulfitobacter</taxon>
    </lineage>
</organism>
<dbReference type="AlphaFoldDB" id="A0A7W6Q3F4"/>
<dbReference type="InterPro" id="IPR016986">
    <property type="entry name" value="UCP031982_abhydr"/>
</dbReference>
<dbReference type="Proteomes" id="UP000565745">
    <property type="component" value="Unassembled WGS sequence"/>
</dbReference>
<dbReference type="SUPFAM" id="SSF53474">
    <property type="entry name" value="alpha/beta-Hydrolases"/>
    <property type="match status" value="1"/>
</dbReference>
<dbReference type="InterPro" id="IPR029058">
    <property type="entry name" value="AB_hydrolase_fold"/>
</dbReference>
<dbReference type="EMBL" id="JACIFU010000001">
    <property type="protein sequence ID" value="MBB4173543.1"/>
    <property type="molecule type" value="Genomic_DNA"/>
</dbReference>
<name>A0A7W6Q3F4_9RHOB</name>
<evidence type="ECO:0000259" key="2">
    <source>
        <dbReference type="Pfam" id="PF12146"/>
    </source>
</evidence>
<keyword evidence="3" id="KW-0378">Hydrolase</keyword>
<dbReference type="InterPro" id="IPR022742">
    <property type="entry name" value="Hydrolase_4"/>
</dbReference>
<comment type="caution">
    <text evidence="3">The sequence shown here is derived from an EMBL/GenBank/DDBJ whole genome shotgun (WGS) entry which is preliminary data.</text>
</comment>
<keyword evidence="4" id="KW-1185">Reference proteome</keyword>
<dbReference type="RefSeq" id="WP_037969064.1">
    <property type="nucleotide sequence ID" value="NZ_JACIFU010000001.1"/>
</dbReference>
<evidence type="ECO:0000313" key="4">
    <source>
        <dbReference type="Proteomes" id="UP000565745"/>
    </source>
</evidence>
<proteinExistence type="predicted"/>
<sequence length="346" mass="37161">MRHTLHITALTLAISAGATFAEPAQADTMNTGITALTVTDSRTDRPLEGFLWYPTTENGRIETHHTNAVWQGIEAIEDAAPAEGKHPFVVLSHGMYGNAMNQTWLADALVDEGYIVAAISHPGTSTWSRDPDHARQMWDRPADISRVIGHALSDPSLSGLIDAERIYMAGHSLGGFTAMALAGAQYDAEGFEAFCADQPDELVCGIFANWQVGKTPEDRAAMSADLSDSRIKGFGVFDLGGTQTFSAQSLAAIERPLLVIGAPVDIAGLDLDIESRALRAALPETQVTYLEPETLSHFDFLSVCKPAAMEILAEEEPGDEIICKNGDAEREADHALIVKAVVAAFQ</sequence>
<dbReference type="PIRSF" id="PIRSF031982">
    <property type="entry name" value="UCP031982_abhydr"/>
    <property type="match status" value="1"/>
</dbReference>
<keyword evidence="1" id="KW-0732">Signal</keyword>
<dbReference type="InterPro" id="IPR050261">
    <property type="entry name" value="FrsA_esterase"/>
</dbReference>
<dbReference type="GO" id="GO:0016787">
    <property type="term" value="F:hydrolase activity"/>
    <property type="evidence" value="ECO:0007669"/>
    <property type="project" value="UniProtKB-KW"/>
</dbReference>
<accession>A0A7W6Q3F4</accession>
<feature type="chain" id="PRO_5031433963" evidence="1">
    <location>
        <begin position="27"/>
        <end position="346"/>
    </location>
</feature>
<gene>
    <name evidence="3" type="ORF">GGR93_001304</name>
</gene>
<dbReference type="OrthoDB" id="9814760at2"/>